<evidence type="ECO:0000256" key="2">
    <source>
        <dbReference type="ARBA" id="ARBA00012513"/>
    </source>
</evidence>
<dbReference type="Gene3D" id="1.10.510.10">
    <property type="entry name" value="Transferase(Phosphotransferase) domain 1"/>
    <property type="match status" value="1"/>
</dbReference>
<keyword evidence="8" id="KW-0732">Signal</keyword>
<dbReference type="InterPro" id="IPR008271">
    <property type="entry name" value="Ser/Thr_kinase_AS"/>
</dbReference>
<dbReference type="InterPro" id="IPR024788">
    <property type="entry name" value="Malectin-like_Carb-bd_dom"/>
</dbReference>
<evidence type="ECO:0000256" key="13">
    <source>
        <dbReference type="ARBA" id="ARBA00022989"/>
    </source>
</evidence>
<keyword evidence="13" id="KW-1133">Transmembrane helix</keyword>
<evidence type="ECO:0000313" key="19">
    <source>
        <dbReference type="EnsemblPlants" id="EMT13879"/>
    </source>
</evidence>
<dbReference type="PROSITE" id="PS51450">
    <property type="entry name" value="LRR"/>
    <property type="match status" value="1"/>
</dbReference>
<dbReference type="ExpressionAtlas" id="R7W8F6">
    <property type="expression patterns" value="baseline"/>
</dbReference>
<sequence length="1095" mass="120084">MAARWLWPLLLGIAGLGGVLQVHGQVDNLGFINLDCGLPESAAGYVDSVTKLRFTSDAGFIDAGTNYNMSSEYITPTMGRSWHNVRSFGGGAGTRSCYTLRSLVAGLKYLIRAKFWYGNYDGLDRAPVFDLHIGVNYWTTVNISNANTPVIYEVIAVVPGESVQVCLVNTGSGTPFISALDLRPLKNGLYPMANATQGLVLHTRANFGRDDGVILRYPDDPHDRFWIPQSKRAEWLEVSTAKKVQNIDDDSFDAPSAVMQTAITPVNSSSPVVFSWDAEPSASNPDPGYVCILHFSELQPLPVSAVRQFYVTLNGQLWLGKGFTPQYLYTNAVFNSIPNHGYHQYNVSLNATGNSTLPPILNALEIFSVLPTTGITTATQDVSAIAAIRGKYQVKKNWMGDPCVPKNFAWKGLGCSYAVSSPPTVTGLNLSSSGLSGNLSSSFAGLKGLQYLDLSRNNLTGSIPDTLSQLSSLTLLDLTDNQLSGSIPPGLVKRTQDGSLTLRYGNNPNLCSSGDYCQPPKKKRSSMVAVYVVVPVVAVLVILLLSVLLICMRRRRQGRTSDNIKRLDEANIKGHNSLRFDNRRFTYSELVAITNGFERVIGKGGFGKVYHGSLEDSTQVAVKLRSESSDQGEQEFLAEAQTLAKIHHKNLVSLIGYCKDMKYMALVYEYMSEGALDEHLRGKDNTMKTLTWRQRLRIALESAQGLEYLHKGCNPPLVHRDVKTSNILLNANLEAKIADFGLLKAFNSNNDTHVSTARVVGTLGYLDPEYHATFQLTNKSDVFSFGVVLLEIVTGQRHILNDPEPTSIVQWVRQRLARGNIEDVVDARMRGDHDVNSVWKIADTALKCTAQKPGERPTMIDVVAVLHECLELEAAHDNVNAGFYTPGSGGIMNDYGRQGIRFGGGGVGWVTCVPLSKAGNDGTPGVGERGLVENRVAKWKDYLDKNSLTHSERPYFHLTDQRQGCPKALAYQGPLAFDSEHKSCFGLQEGLGRDRHYCVSLHEHGSYAEMGLANTSWGWRIMATTCSSKVSAGLTLPCLSNCVDFHESPQWILEHLVLKDIWSVETVDCANLSAALPPMLADYLDTISWQLSSLS</sequence>
<keyword evidence="4" id="KW-0597">Phosphoprotein</keyword>
<dbReference type="AlphaFoldDB" id="R7W8F6"/>
<dbReference type="FunFam" id="3.30.200.20:FF:000394">
    <property type="entry name" value="Leucine-rich repeat receptor-like protein kinase"/>
    <property type="match status" value="1"/>
</dbReference>
<keyword evidence="15" id="KW-0675">Receptor</keyword>
<keyword evidence="12" id="KW-0067">ATP-binding</keyword>
<organism evidence="19">
    <name type="scientific">Aegilops tauschii</name>
    <name type="common">Tausch's goatgrass</name>
    <name type="synonym">Aegilops squarrosa</name>
    <dbReference type="NCBI Taxonomy" id="37682"/>
    <lineage>
        <taxon>Eukaryota</taxon>
        <taxon>Viridiplantae</taxon>
        <taxon>Streptophyta</taxon>
        <taxon>Embryophyta</taxon>
        <taxon>Tracheophyta</taxon>
        <taxon>Spermatophyta</taxon>
        <taxon>Magnoliopsida</taxon>
        <taxon>Liliopsida</taxon>
        <taxon>Poales</taxon>
        <taxon>Poaceae</taxon>
        <taxon>BOP clade</taxon>
        <taxon>Pooideae</taxon>
        <taxon>Triticodae</taxon>
        <taxon>Triticeae</taxon>
        <taxon>Triticinae</taxon>
        <taxon>Aegilops</taxon>
    </lineage>
</organism>
<evidence type="ECO:0000256" key="4">
    <source>
        <dbReference type="ARBA" id="ARBA00022553"/>
    </source>
</evidence>
<dbReference type="InterPro" id="IPR011009">
    <property type="entry name" value="Kinase-like_dom_sf"/>
</dbReference>
<evidence type="ECO:0000256" key="14">
    <source>
        <dbReference type="ARBA" id="ARBA00023136"/>
    </source>
</evidence>
<keyword evidence="6" id="KW-0808">Transferase</keyword>
<dbReference type="Gene3D" id="3.30.200.20">
    <property type="entry name" value="Phosphorylase Kinase, domain 1"/>
    <property type="match status" value="1"/>
</dbReference>
<keyword evidence="14" id="KW-0472">Membrane</keyword>
<dbReference type="PROSITE" id="PS00108">
    <property type="entry name" value="PROTEIN_KINASE_ST"/>
    <property type="match status" value="1"/>
</dbReference>
<proteinExistence type="predicted"/>
<feature type="domain" description="Protein kinase" evidence="18">
    <location>
        <begin position="595"/>
        <end position="870"/>
    </location>
</feature>
<dbReference type="Gene3D" id="3.80.10.10">
    <property type="entry name" value="Ribonuclease Inhibitor"/>
    <property type="match status" value="1"/>
</dbReference>
<dbReference type="InterPro" id="IPR000719">
    <property type="entry name" value="Prot_kinase_dom"/>
</dbReference>
<dbReference type="EnsemblPlants" id="EMT13879">
    <property type="protein sequence ID" value="EMT13879"/>
    <property type="gene ID" value="F775_15123"/>
</dbReference>
<evidence type="ECO:0000256" key="17">
    <source>
        <dbReference type="ARBA" id="ARBA00048679"/>
    </source>
</evidence>
<comment type="subcellular location">
    <subcellularLocation>
        <location evidence="1">Cell membrane</location>
        <topology evidence="1">Single-pass membrane protein</topology>
    </subcellularLocation>
</comment>
<dbReference type="InterPro" id="IPR001611">
    <property type="entry name" value="Leu-rich_rpt"/>
</dbReference>
<dbReference type="GO" id="GO:0005886">
    <property type="term" value="C:plasma membrane"/>
    <property type="evidence" value="ECO:0007669"/>
    <property type="project" value="UniProtKB-SubCell"/>
</dbReference>
<keyword evidence="10" id="KW-0547">Nucleotide-binding</keyword>
<dbReference type="InterPro" id="IPR032675">
    <property type="entry name" value="LRR_dom_sf"/>
</dbReference>
<dbReference type="PROSITE" id="PS50011">
    <property type="entry name" value="PROTEIN_KINASE_DOM"/>
    <property type="match status" value="1"/>
</dbReference>
<comment type="catalytic activity">
    <reaction evidence="16">
        <text>L-threonyl-[protein] + ATP = O-phospho-L-threonyl-[protein] + ADP + H(+)</text>
        <dbReference type="Rhea" id="RHEA:46608"/>
        <dbReference type="Rhea" id="RHEA-COMP:11060"/>
        <dbReference type="Rhea" id="RHEA-COMP:11605"/>
        <dbReference type="ChEBI" id="CHEBI:15378"/>
        <dbReference type="ChEBI" id="CHEBI:30013"/>
        <dbReference type="ChEBI" id="CHEBI:30616"/>
        <dbReference type="ChEBI" id="CHEBI:61977"/>
        <dbReference type="ChEBI" id="CHEBI:456216"/>
        <dbReference type="EC" id="2.7.11.1"/>
    </reaction>
</comment>
<keyword evidence="5" id="KW-0433">Leucine-rich repeat</keyword>
<dbReference type="PANTHER" id="PTHR45631">
    <property type="entry name" value="OS07G0107800 PROTEIN-RELATED"/>
    <property type="match status" value="1"/>
</dbReference>
<dbReference type="SUPFAM" id="SSF52058">
    <property type="entry name" value="L domain-like"/>
    <property type="match status" value="1"/>
</dbReference>
<evidence type="ECO:0000259" key="18">
    <source>
        <dbReference type="PROSITE" id="PS50011"/>
    </source>
</evidence>
<comment type="catalytic activity">
    <reaction evidence="17">
        <text>L-seryl-[protein] + ATP = O-phospho-L-seryl-[protein] + ADP + H(+)</text>
        <dbReference type="Rhea" id="RHEA:17989"/>
        <dbReference type="Rhea" id="RHEA-COMP:9863"/>
        <dbReference type="Rhea" id="RHEA-COMP:11604"/>
        <dbReference type="ChEBI" id="CHEBI:15378"/>
        <dbReference type="ChEBI" id="CHEBI:29999"/>
        <dbReference type="ChEBI" id="CHEBI:30616"/>
        <dbReference type="ChEBI" id="CHEBI:83421"/>
        <dbReference type="ChEBI" id="CHEBI:456216"/>
        <dbReference type="EC" id="2.7.11.1"/>
    </reaction>
</comment>
<reference evidence="19" key="1">
    <citation type="submission" date="2015-06" db="UniProtKB">
        <authorList>
            <consortium name="EnsemblPlants"/>
        </authorList>
    </citation>
    <scope>IDENTIFICATION</scope>
</reference>
<evidence type="ECO:0000256" key="11">
    <source>
        <dbReference type="ARBA" id="ARBA00022777"/>
    </source>
</evidence>
<dbReference type="GO" id="GO:0004674">
    <property type="term" value="F:protein serine/threonine kinase activity"/>
    <property type="evidence" value="ECO:0007669"/>
    <property type="project" value="UniProtKB-KW"/>
</dbReference>
<keyword evidence="3" id="KW-0723">Serine/threonine-protein kinase</keyword>
<evidence type="ECO:0000256" key="1">
    <source>
        <dbReference type="ARBA" id="ARBA00004162"/>
    </source>
</evidence>
<evidence type="ECO:0000256" key="3">
    <source>
        <dbReference type="ARBA" id="ARBA00022527"/>
    </source>
</evidence>
<dbReference type="PRINTS" id="PR00019">
    <property type="entry name" value="LEURICHRPT"/>
</dbReference>
<evidence type="ECO:0000256" key="8">
    <source>
        <dbReference type="ARBA" id="ARBA00022729"/>
    </source>
</evidence>
<keyword evidence="9" id="KW-0677">Repeat</keyword>
<accession>R7W8F6</accession>
<evidence type="ECO:0000256" key="12">
    <source>
        <dbReference type="ARBA" id="ARBA00022840"/>
    </source>
</evidence>
<dbReference type="InterPro" id="IPR001245">
    <property type="entry name" value="Ser-Thr/Tyr_kinase_cat_dom"/>
</dbReference>
<dbReference type="PANTHER" id="PTHR45631:SF31">
    <property type="entry name" value="PROTEIN KINASE DOMAIN-CONTAINING PROTEIN"/>
    <property type="match status" value="1"/>
</dbReference>
<dbReference type="SMART" id="SM00220">
    <property type="entry name" value="S_TKc"/>
    <property type="match status" value="1"/>
</dbReference>
<dbReference type="Pfam" id="PF07714">
    <property type="entry name" value="PK_Tyr_Ser-Thr"/>
    <property type="match status" value="1"/>
</dbReference>
<evidence type="ECO:0000256" key="9">
    <source>
        <dbReference type="ARBA" id="ARBA00022737"/>
    </source>
</evidence>
<dbReference type="InterPro" id="IPR017441">
    <property type="entry name" value="Protein_kinase_ATP_BS"/>
</dbReference>
<dbReference type="Pfam" id="PF12819">
    <property type="entry name" value="Malectin_like"/>
    <property type="match status" value="1"/>
</dbReference>
<dbReference type="Pfam" id="PF13855">
    <property type="entry name" value="LRR_8"/>
    <property type="match status" value="1"/>
</dbReference>
<keyword evidence="11" id="KW-0418">Kinase</keyword>
<dbReference type="EC" id="2.7.11.1" evidence="2"/>
<evidence type="ECO:0000256" key="6">
    <source>
        <dbReference type="ARBA" id="ARBA00022679"/>
    </source>
</evidence>
<dbReference type="SUPFAM" id="SSF56112">
    <property type="entry name" value="Protein kinase-like (PK-like)"/>
    <property type="match status" value="1"/>
</dbReference>
<dbReference type="FunFam" id="3.80.10.10:FF:000129">
    <property type="entry name" value="Leucine-rich repeat receptor-like kinase"/>
    <property type="match status" value="1"/>
</dbReference>
<dbReference type="FunFam" id="1.10.510.10:FF:000146">
    <property type="entry name" value="LRR receptor-like serine/threonine-protein kinase IOS1"/>
    <property type="match status" value="1"/>
</dbReference>
<dbReference type="CDD" id="cd14066">
    <property type="entry name" value="STKc_IRAK"/>
    <property type="match status" value="1"/>
</dbReference>
<dbReference type="GO" id="GO:0005524">
    <property type="term" value="F:ATP binding"/>
    <property type="evidence" value="ECO:0007669"/>
    <property type="project" value="UniProtKB-UniRule"/>
</dbReference>
<evidence type="ECO:0000256" key="16">
    <source>
        <dbReference type="ARBA" id="ARBA00047899"/>
    </source>
</evidence>
<name>R7W8F6_AEGTA</name>
<protein>
    <recommendedName>
        <fullName evidence="2">non-specific serine/threonine protein kinase</fullName>
        <ecNumber evidence="2">2.7.11.1</ecNumber>
    </recommendedName>
</protein>
<keyword evidence="7" id="KW-0812">Transmembrane</keyword>
<evidence type="ECO:0000256" key="10">
    <source>
        <dbReference type="ARBA" id="ARBA00022741"/>
    </source>
</evidence>
<evidence type="ECO:0000256" key="15">
    <source>
        <dbReference type="ARBA" id="ARBA00023170"/>
    </source>
</evidence>
<evidence type="ECO:0000256" key="7">
    <source>
        <dbReference type="ARBA" id="ARBA00022692"/>
    </source>
</evidence>
<evidence type="ECO:0000256" key="5">
    <source>
        <dbReference type="ARBA" id="ARBA00022614"/>
    </source>
</evidence>
<dbReference type="PROSITE" id="PS00107">
    <property type="entry name" value="PROTEIN_KINASE_ATP"/>
    <property type="match status" value="1"/>
</dbReference>